<keyword evidence="3" id="KW-0808">Transferase</keyword>
<dbReference type="PANTHER" id="PTHR43179">
    <property type="entry name" value="RHAMNOSYLTRANSFERASE WBBL"/>
    <property type="match status" value="1"/>
</dbReference>
<dbReference type="AlphaFoldDB" id="A0A7W6BJH4"/>
<sequence>MPKTLVVIVNWNGWRDSIACIRSCLMLDRPVRIMLCDNDSADGSVDQILAWAKGEGAPPDAAAPVSLDPGKRPDGVALMERAAAERGDDGGGAQLLIVRTGGNLGFAGGNNIGLRWALARDYDHAWLLNNDAVAAPDALSALVRAMEAQPAPGMAGSILLDFERPDRVQALAGAMRRKTFKARHLGTGLPAREAERADVAALLRPGEFLYPVGASMLVSRDFLTRVGLMREDYFLYHEEADWVLRGEGLFPLAIATDSRVYHHMGASTGFTENAMSRGAAGYLYRSRLLLARHFAPRNMPFVILRMLKDAAHAVRHGNGARAQGILRALLGRVRPPQG</sequence>
<name>A0A7W6BJH4_9SPHN</name>
<dbReference type="Proteomes" id="UP000571950">
    <property type="component" value="Unassembled WGS sequence"/>
</dbReference>
<evidence type="ECO:0000313" key="4">
    <source>
        <dbReference type="EMBL" id="MBB3924835.1"/>
    </source>
</evidence>
<evidence type="ECO:0008006" key="6">
    <source>
        <dbReference type="Google" id="ProtNLM"/>
    </source>
</evidence>
<comment type="similarity">
    <text evidence="1">Belongs to the glycosyltransferase 2 family.</text>
</comment>
<evidence type="ECO:0000256" key="3">
    <source>
        <dbReference type="ARBA" id="ARBA00022679"/>
    </source>
</evidence>
<protein>
    <recommendedName>
        <fullName evidence="6">Glycosyltransferase</fullName>
    </recommendedName>
</protein>
<organism evidence="4 5">
    <name type="scientific">Sphingobium jiangsuense</name>
    <dbReference type="NCBI Taxonomy" id="870476"/>
    <lineage>
        <taxon>Bacteria</taxon>
        <taxon>Pseudomonadati</taxon>
        <taxon>Pseudomonadota</taxon>
        <taxon>Alphaproteobacteria</taxon>
        <taxon>Sphingomonadales</taxon>
        <taxon>Sphingomonadaceae</taxon>
        <taxon>Sphingobium</taxon>
    </lineage>
</organism>
<dbReference type="GO" id="GO:0016757">
    <property type="term" value="F:glycosyltransferase activity"/>
    <property type="evidence" value="ECO:0007669"/>
    <property type="project" value="UniProtKB-KW"/>
</dbReference>
<gene>
    <name evidence="4" type="ORF">GGR43_000536</name>
</gene>
<dbReference type="SUPFAM" id="SSF53448">
    <property type="entry name" value="Nucleotide-diphospho-sugar transferases"/>
    <property type="match status" value="1"/>
</dbReference>
<evidence type="ECO:0000313" key="5">
    <source>
        <dbReference type="Proteomes" id="UP000571950"/>
    </source>
</evidence>
<comment type="caution">
    <text evidence="4">The sequence shown here is derived from an EMBL/GenBank/DDBJ whole genome shotgun (WGS) entry which is preliminary data.</text>
</comment>
<evidence type="ECO:0000256" key="2">
    <source>
        <dbReference type="ARBA" id="ARBA00022676"/>
    </source>
</evidence>
<reference evidence="4 5" key="1">
    <citation type="submission" date="2020-08" db="EMBL/GenBank/DDBJ databases">
        <title>Genomic Encyclopedia of Type Strains, Phase IV (KMG-IV): sequencing the most valuable type-strain genomes for metagenomic binning, comparative biology and taxonomic classification.</title>
        <authorList>
            <person name="Goeker M."/>
        </authorList>
    </citation>
    <scope>NUCLEOTIDE SEQUENCE [LARGE SCALE GENOMIC DNA]</scope>
    <source>
        <strain evidence="4 5">DSM 26189</strain>
    </source>
</reference>
<dbReference type="Gene3D" id="3.90.550.10">
    <property type="entry name" value="Spore Coat Polysaccharide Biosynthesis Protein SpsA, Chain A"/>
    <property type="match status" value="1"/>
</dbReference>
<keyword evidence="5" id="KW-1185">Reference proteome</keyword>
<dbReference type="EMBL" id="JACIDT010000002">
    <property type="protein sequence ID" value="MBB3924835.1"/>
    <property type="molecule type" value="Genomic_DNA"/>
</dbReference>
<evidence type="ECO:0000256" key="1">
    <source>
        <dbReference type="ARBA" id="ARBA00006739"/>
    </source>
</evidence>
<accession>A0A7W6BJH4</accession>
<dbReference type="InterPro" id="IPR029044">
    <property type="entry name" value="Nucleotide-diphossugar_trans"/>
</dbReference>
<dbReference type="RefSeq" id="WP_188070414.1">
    <property type="nucleotide sequence ID" value="NZ_BSPS01000120.1"/>
</dbReference>
<keyword evidence="2" id="KW-0328">Glycosyltransferase</keyword>
<dbReference type="PANTHER" id="PTHR43179:SF12">
    <property type="entry name" value="GALACTOFURANOSYLTRANSFERASE GLFT2"/>
    <property type="match status" value="1"/>
</dbReference>
<proteinExistence type="inferred from homology"/>